<organism evidence="1 2">
    <name type="scientific">Alligator mississippiensis</name>
    <name type="common">American alligator</name>
    <dbReference type="NCBI Taxonomy" id="8496"/>
    <lineage>
        <taxon>Eukaryota</taxon>
        <taxon>Metazoa</taxon>
        <taxon>Chordata</taxon>
        <taxon>Craniata</taxon>
        <taxon>Vertebrata</taxon>
        <taxon>Euteleostomi</taxon>
        <taxon>Archelosauria</taxon>
        <taxon>Archosauria</taxon>
        <taxon>Crocodylia</taxon>
        <taxon>Alligatoridae</taxon>
        <taxon>Alligatorinae</taxon>
        <taxon>Alligator</taxon>
    </lineage>
</organism>
<dbReference type="Proteomes" id="UP000050525">
    <property type="component" value="Unassembled WGS sequence"/>
</dbReference>
<sequence length="107" mass="11194">MSHVSGVADVRRRAVGQGSRGSLHIRFGAEALFAGWARSPLGREIICIICGNHAGSKAILSAGTAMPKSPSCPALPSSSEKFQHKAKSVALAAKPGICHQNKNRYTA</sequence>
<dbReference type="AlphaFoldDB" id="A0A151MT84"/>
<protein>
    <submittedName>
        <fullName evidence="1">Uncharacterized protein</fullName>
    </submittedName>
</protein>
<evidence type="ECO:0000313" key="2">
    <source>
        <dbReference type="Proteomes" id="UP000050525"/>
    </source>
</evidence>
<keyword evidence="2" id="KW-1185">Reference proteome</keyword>
<proteinExistence type="predicted"/>
<reference evidence="1 2" key="1">
    <citation type="journal article" date="2012" name="Genome Biol.">
        <title>Sequencing three crocodilian genomes to illuminate the evolution of archosaurs and amniotes.</title>
        <authorList>
            <person name="St John J.A."/>
            <person name="Braun E.L."/>
            <person name="Isberg S.R."/>
            <person name="Miles L.G."/>
            <person name="Chong A.Y."/>
            <person name="Gongora J."/>
            <person name="Dalzell P."/>
            <person name="Moran C."/>
            <person name="Bed'hom B."/>
            <person name="Abzhanov A."/>
            <person name="Burgess S.C."/>
            <person name="Cooksey A.M."/>
            <person name="Castoe T.A."/>
            <person name="Crawford N.G."/>
            <person name="Densmore L.D."/>
            <person name="Drew J.C."/>
            <person name="Edwards S.V."/>
            <person name="Faircloth B.C."/>
            <person name="Fujita M.K."/>
            <person name="Greenwold M.J."/>
            <person name="Hoffmann F.G."/>
            <person name="Howard J.M."/>
            <person name="Iguchi T."/>
            <person name="Janes D.E."/>
            <person name="Khan S.Y."/>
            <person name="Kohno S."/>
            <person name="de Koning A.J."/>
            <person name="Lance S.L."/>
            <person name="McCarthy F.M."/>
            <person name="McCormack J.E."/>
            <person name="Merchant M.E."/>
            <person name="Peterson D.G."/>
            <person name="Pollock D.D."/>
            <person name="Pourmand N."/>
            <person name="Raney B.J."/>
            <person name="Roessler K.A."/>
            <person name="Sanford J.R."/>
            <person name="Sawyer R.H."/>
            <person name="Schmidt C.J."/>
            <person name="Triplett E.W."/>
            <person name="Tuberville T.D."/>
            <person name="Venegas-Anaya M."/>
            <person name="Howard J.T."/>
            <person name="Jarvis E.D."/>
            <person name="Guillette L.J.Jr."/>
            <person name="Glenn T.C."/>
            <person name="Green R.E."/>
            <person name="Ray D.A."/>
        </authorList>
    </citation>
    <scope>NUCLEOTIDE SEQUENCE [LARGE SCALE GENOMIC DNA]</scope>
    <source>
        <strain evidence="1">KSC_2009_1</strain>
    </source>
</reference>
<evidence type="ECO:0000313" key="1">
    <source>
        <dbReference type="EMBL" id="KYO27716.1"/>
    </source>
</evidence>
<comment type="caution">
    <text evidence="1">The sequence shown here is derived from an EMBL/GenBank/DDBJ whole genome shotgun (WGS) entry which is preliminary data.</text>
</comment>
<name>A0A151MT84_ALLMI</name>
<gene>
    <name evidence="1" type="ORF">Y1Q_0005272</name>
</gene>
<dbReference type="EMBL" id="AKHW03005127">
    <property type="protein sequence ID" value="KYO27716.1"/>
    <property type="molecule type" value="Genomic_DNA"/>
</dbReference>
<accession>A0A151MT84</accession>